<organism evidence="2 3">
    <name type="scientific">Streptomyces thermolineatus</name>
    <dbReference type="NCBI Taxonomy" id="44033"/>
    <lineage>
        <taxon>Bacteria</taxon>
        <taxon>Bacillati</taxon>
        <taxon>Actinomycetota</taxon>
        <taxon>Actinomycetes</taxon>
        <taxon>Kitasatosporales</taxon>
        <taxon>Streptomycetaceae</taxon>
        <taxon>Streptomyces</taxon>
    </lineage>
</organism>
<evidence type="ECO:0000313" key="3">
    <source>
        <dbReference type="Proteomes" id="UP001501358"/>
    </source>
</evidence>
<protein>
    <submittedName>
        <fullName evidence="2">Phosphatidylinositol-specific phospholipase C domain-containing protein</fullName>
    </submittedName>
</protein>
<dbReference type="EMBL" id="BAAATA010000002">
    <property type="protein sequence ID" value="GAA2472967.1"/>
    <property type="molecule type" value="Genomic_DNA"/>
</dbReference>
<evidence type="ECO:0000313" key="2">
    <source>
        <dbReference type="EMBL" id="GAA2472967.1"/>
    </source>
</evidence>
<sequence length="334" mass="35309">MVAAVVLAAVPGSAGAAGSGAAAGAALSATTAAGVHNAYEKGTFTYFVDALDSGAALVELDVWADSLSRRWRVSHSNPFGNDNNCEYADSPEELRGQVRNQDLGSCLDNIRAWHDANPGHRPIVFKVEFKSGFNNRAGLGPDEFDALVRGKLGDMVFTPARLMAGGHATPDDAARAGAWPSREALAGTVMFEVIPGTVEQSNPTDTLWTDVEYARHLRAAPSTAQAFPAVLGAEAGDPRTRYSDTSLRPWFVVFDGSAGSYAAGGIDTSWYARNNYLLVMTGAHSVAPAIDAYNPTEQQALDRLALLAGRHASFATSDWSSLRPEVLGTVLPRG</sequence>
<gene>
    <name evidence="2" type="ORF">GCM10010406_05890</name>
</gene>
<accession>A0ABN3KVQ7</accession>
<dbReference type="Gene3D" id="3.20.20.190">
    <property type="entry name" value="Phosphatidylinositol (PI) phosphodiesterase"/>
    <property type="match status" value="1"/>
</dbReference>
<keyword evidence="3" id="KW-1185">Reference proteome</keyword>
<evidence type="ECO:0000256" key="1">
    <source>
        <dbReference type="SAM" id="SignalP"/>
    </source>
</evidence>
<comment type="caution">
    <text evidence="2">The sequence shown here is derived from an EMBL/GenBank/DDBJ whole genome shotgun (WGS) entry which is preliminary data.</text>
</comment>
<keyword evidence="1" id="KW-0732">Signal</keyword>
<dbReference type="Proteomes" id="UP001501358">
    <property type="component" value="Unassembled WGS sequence"/>
</dbReference>
<dbReference type="CDD" id="cd08589">
    <property type="entry name" value="PI-PLCc_SaPLC1_like"/>
    <property type="match status" value="1"/>
</dbReference>
<reference evidence="2 3" key="1">
    <citation type="journal article" date="2019" name="Int. J. Syst. Evol. Microbiol.">
        <title>The Global Catalogue of Microorganisms (GCM) 10K type strain sequencing project: providing services to taxonomists for standard genome sequencing and annotation.</title>
        <authorList>
            <consortium name="The Broad Institute Genomics Platform"/>
            <consortium name="The Broad Institute Genome Sequencing Center for Infectious Disease"/>
            <person name="Wu L."/>
            <person name="Ma J."/>
        </authorList>
    </citation>
    <scope>NUCLEOTIDE SEQUENCE [LARGE SCALE GENOMIC DNA]</scope>
    <source>
        <strain evidence="2 3">JCM 6307</strain>
    </source>
</reference>
<dbReference type="InterPro" id="IPR032075">
    <property type="entry name" value="PI-PLC-C1"/>
</dbReference>
<dbReference type="SUPFAM" id="SSF51695">
    <property type="entry name" value="PLC-like phosphodiesterases"/>
    <property type="match status" value="1"/>
</dbReference>
<feature type="signal peptide" evidence="1">
    <location>
        <begin position="1"/>
        <end position="16"/>
    </location>
</feature>
<dbReference type="InterPro" id="IPR017946">
    <property type="entry name" value="PLC-like_Pdiesterase_TIM-brl"/>
</dbReference>
<name>A0ABN3KVQ7_9ACTN</name>
<proteinExistence type="predicted"/>
<feature type="chain" id="PRO_5045193547" evidence="1">
    <location>
        <begin position="17"/>
        <end position="334"/>
    </location>
</feature>